<keyword evidence="7 14" id="KW-1133">Transmembrane helix</keyword>
<evidence type="ECO:0000256" key="8">
    <source>
        <dbReference type="ARBA" id="ARBA00023133"/>
    </source>
</evidence>
<dbReference type="GO" id="GO:0008495">
    <property type="term" value="F:protoheme IX farnesyltransferase activity"/>
    <property type="evidence" value="ECO:0007669"/>
    <property type="project" value="UniProtKB-UniRule"/>
</dbReference>
<feature type="transmembrane region" description="Helical" evidence="14">
    <location>
        <begin position="121"/>
        <end position="140"/>
    </location>
</feature>
<evidence type="ECO:0000256" key="7">
    <source>
        <dbReference type="ARBA" id="ARBA00022989"/>
    </source>
</evidence>
<feature type="transmembrane region" description="Helical" evidence="14">
    <location>
        <begin position="227"/>
        <end position="244"/>
    </location>
</feature>
<comment type="similarity">
    <text evidence="14">Belongs to the UbiA prenyltransferase family. Protoheme IX farnesyltransferase subfamily.</text>
</comment>
<evidence type="ECO:0000256" key="13">
    <source>
        <dbReference type="ARBA" id="ARBA00047690"/>
    </source>
</evidence>
<dbReference type="HAMAP" id="MF_00154">
    <property type="entry name" value="CyoE_CtaB"/>
    <property type="match status" value="1"/>
</dbReference>
<gene>
    <name evidence="14" type="primary">ctaB</name>
    <name evidence="15" type="ORF">GV829_03145</name>
</gene>
<comment type="subcellular location">
    <subcellularLocation>
        <location evidence="1 14">Cell membrane</location>
        <topology evidence="1 14">Multi-pass membrane protein</topology>
    </subcellularLocation>
</comment>
<comment type="miscellaneous">
    <text evidence="14">Carbon 2 of the heme B porphyrin ring is defined according to the Fischer nomenclature.</text>
</comment>
<dbReference type="Gene3D" id="1.10.357.140">
    <property type="entry name" value="UbiA prenyltransferase"/>
    <property type="match status" value="1"/>
</dbReference>
<evidence type="ECO:0000256" key="9">
    <source>
        <dbReference type="ARBA" id="ARBA00023136"/>
    </source>
</evidence>
<feature type="transmembrane region" description="Helical" evidence="14">
    <location>
        <begin position="49"/>
        <end position="72"/>
    </location>
</feature>
<evidence type="ECO:0000256" key="3">
    <source>
        <dbReference type="ARBA" id="ARBA00012292"/>
    </source>
</evidence>
<dbReference type="InterPro" id="IPR044878">
    <property type="entry name" value="UbiA_sf"/>
</dbReference>
<feature type="transmembrane region" description="Helical" evidence="14">
    <location>
        <begin position="26"/>
        <end position="43"/>
    </location>
</feature>
<keyword evidence="5 14" id="KW-0808">Transferase</keyword>
<evidence type="ECO:0000256" key="2">
    <source>
        <dbReference type="ARBA" id="ARBA00004919"/>
    </source>
</evidence>
<dbReference type="PANTHER" id="PTHR43448">
    <property type="entry name" value="PROTOHEME IX FARNESYLTRANSFERASE, MITOCHONDRIAL"/>
    <property type="match status" value="1"/>
</dbReference>
<dbReference type="NCBIfam" id="TIGR01473">
    <property type="entry name" value="cyoE_ctaB"/>
    <property type="match status" value="1"/>
</dbReference>
<dbReference type="GO" id="GO:0005886">
    <property type="term" value="C:plasma membrane"/>
    <property type="evidence" value="ECO:0007669"/>
    <property type="project" value="UniProtKB-SubCell"/>
</dbReference>
<dbReference type="NCBIfam" id="NF003349">
    <property type="entry name" value="PRK04375.1-2"/>
    <property type="match status" value="1"/>
</dbReference>
<evidence type="ECO:0000256" key="14">
    <source>
        <dbReference type="HAMAP-Rule" id="MF_00154"/>
    </source>
</evidence>
<dbReference type="GO" id="GO:0048034">
    <property type="term" value="P:heme O biosynthetic process"/>
    <property type="evidence" value="ECO:0007669"/>
    <property type="project" value="UniProtKB-UniRule"/>
</dbReference>
<evidence type="ECO:0000313" key="16">
    <source>
        <dbReference type="Proteomes" id="UP000503018"/>
    </source>
</evidence>
<dbReference type="EMBL" id="CP053015">
    <property type="protein sequence ID" value="QJQ31563.1"/>
    <property type="molecule type" value="Genomic_DNA"/>
</dbReference>
<evidence type="ECO:0000256" key="11">
    <source>
        <dbReference type="ARBA" id="ARBA00040810"/>
    </source>
</evidence>
<evidence type="ECO:0000256" key="12">
    <source>
        <dbReference type="ARBA" id="ARBA00042475"/>
    </source>
</evidence>
<comment type="function">
    <text evidence="14">Converts heme B (protoheme IX) to heme O by substitution of the vinyl group on carbon 2 of heme B porphyrin ring with a hydroxyethyl farnesyl side group.</text>
</comment>
<evidence type="ECO:0000313" key="15">
    <source>
        <dbReference type="EMBL" id="QJQ31563.1"/>
    </source>
</evidence>
<dbReference type="InterPro" id="IPR000537">
    <property type="entry name" value="UbiA_prenyltransferase"/>
</dbReference>
<dbReference type="Pfam" id="PF01040">
    <property type="entry name" value="UbiA"/>
    <property type="match status" value="1"/>
</dbReference>
<protein>
    <recommendedName>
        <fullName evidence="11 14">Protoheme IX farnesyltransferase</fullName>
        <ecNumber evidence="3 14">2.5.1.141</ecNumber>
    </recommendedName>
    <alternativeName>
        <fullName evidence="12 14">Heme B farnesyltransferase</fullName>
    </alternativeName>
    <alternativeName>
        <fullName evidence="10 14">Heme O synthase</fullName>
    </alternativeName>
</protein>
<dbReference type="AlphaFoldDB" id="A0A6M4ARC2"/>
<dbReference type="UniPathway" id="UPA00834">
    <property type="reaction ID" value="UER00712"/>
</dbReference>
<evidence type="ECO:0000256" key="5">
    <source>
        <dbReference type="ARBA" id="ARBA00022679"/>
    </source>
</evidence>
<feature type="transmembrane region" description="Helical" evidence="14">
    <location>
        <begin position="286"/>
        <end position="307"/>
    </location>
</feature>
<keyword evidence="4 14" id="KW-1003">Cell membrane</keyword>
<keyword evidence="6 14" id="KW-0812">Transmembrane</keyword>
<dbReference type="InterPro" id="IPR006369">
    <property type="entry name" value="Protohaem_IX_farnesylTrfase"/>
</dbReference>
<keyword evidence="8 14" id="KW-0350">Heme biosynthesis</keyword>
<feature type="transmembrane region" description="Helical" evidence="14">
    <location>
        <begin position="147"/>
        <end position="166"/>
    </location>
</feature>
<reference evidence="15 16" key="1">
    <citation type="submission" date="2020-01" db="EMBL/GenBank/DDBJ databases">
        <title>Sphingomonas sp. strain CSW-10.</title>
        <authorList>
            <person name="Chen W.-M."/>
        </authorList>
    </citation>
    <scope>NUCLEOTIDE SEQUENCE [LARGE SCALE GENOMIC DNA]</scope>
    <source>
        <strain evidence="15 16">CSW-10</strain>
    </source>
</reference>
<evidence type="ECO:0000256" key="1">
    <source>
        <dbReference type="ARBA" id="ARBA00004651"/>
    </source>
</evidence>
<dbReference type="Proteomes" id="UP000503018">
    <property type="component" value="Chromosome"/>
</dbReference>
<evidence type="ECO:0000256" key="4">
    <source>
        <dbReference type="ARBA" id="ARBA00022475"/>
    </source>
</evidence>
<keyword evidence="16" id="KW-1185">Reference proteome</keyword>
<proteinExistence type="inferred from homology"/>
<dbReference type="CDD" id="cd13957">
    <property type="entry name" value="PT_UbiA_Cox10"/>
    <property type="match status" value="1"/>
</dbReference>
<evidence type="ECO:0000256" key="6">
    <source>
        <dbReference type="ARBA" id="ARBA00022692"/>
    </source>
</evidence>
<evidence type="ECO:0000256" key="10">
    <source>
        <dbReference type="ARBA" id="ARBA00030253"/>
    </source>
</evidence>
<organism evidence="15 16">
    <name type="scientific">Sphingomonas lacunae</name>
    <dbReference type="NCBI Taxonomy" id="2698828"/>
    <lineage>
        <taxon>Bacteria</taxon>
        <taxon>Pseudomonadati</taxon>
        <taxon>Pseudomonadota</taxon>
        <taxon>Alphaproteobacteria</taxon>
        <taxon>Sphingomonadales</taxon>
        <taxon>Sphingomonadaceae</taxon>
        <taxon>Sphingomonas</taxon>
    </lineage>
</organism>
<feature type="transmembrane region" description="Helical" evidence="14">
    <location>
        <begin position="250"/>
        <end position="274"/>
    </location>
</feature>
<keyword evidence="9 14" id="KW-0472">Membrane</keyword>
<comment type="pathway">
    <text evidence="2 14">Porphyrin-containing compound metabolism; heme O biosynthesis; heme O from protoheme: step 1/1.</text>
</comment>
<name>A0A6M4ARC2_9SPHN</name>
<accession>A0A6M4ARC2</accession>
<dbReference type="EC" id="2.5.1.141" evidence="3 14"/>
<feature type="transmembrane region" description="Helical" evidence="14">
    <location>
        <begin position="96"/>
        <end position="115"/>
    </location>
</feature>
<dbReference type="KEGG" id="slan:GV829_03145"/>
<dbReference type="PANTHER" id="PTHR43448:SF7">
    <property type="entry name" value="4-HYDROXYBENZOATE SOLANESYLTRANSFERASE"/>
    <property type="match status" value="1"/>
</dbReference>
<comment type="catalytic activity">
    <reaction evidence="13 14">
        <text>heme b + (2E,6E)-farnesyl diphosphate + H2O = Fe(II)-heme o + diphosphate</text>
        <dbReference type="Rhea" id="RHEA:28070"/>
        <dbReference type="ChEBI" id="CHEBI:15377"/>
        <dbReference type="ChEBI" id="CHEBI:33019"/>
        <dbReference type="ChEBI" id="CHEBI:60344"/>
        <dbReference type="ChEBI" id="CHEBI:60530"/>
        <dbReference type="ChEBI" id="CHEBI:175763"/>
        <dbReference type="EC" id="2.5.1.141"/>
    </reaction>
</comment>
<sequence length="310" mass="33623">MADAPSLPLTMPADWRDFLALTKPRVMSLAIFTALCGMLVAPGEIIHPVLGFTAILAIALGAGASGALNQWYEVDVDRAMKRTAGRPLPSGRMDKVSALHFGVGLGVFSVLLLGFATNWTAAAMLAVSILFYLLVYTIWLKPRTPQNIVIGGAAGAFPPVIGWAAATGDVSTAVPLLSMPWMMFLLIFLWTPPHFWALSLFVRTDYANAGIPMLPVVAGESATRRQIFLYTLPMVACAVAIWLIGYAGLVYGVIATSLSLLFLLLATHVGFRSTETDDGMKPERRLFWFSILYLFILFAALVADRWIGLV</sequence>